<reference evidence="2 3" key="1">
    <citation type="submission" date="2022-12" db="EMBL/GenBank/DDBJ databases">
        <title>Two new species, Stenotrophomonas aracearum and Stenotrophomonas oahuensis, isolated from Anthurium (Araceae family) in Hawaii.</title>
        <authorList>
            <person name="Chunag S.C."/>
            <person name="Dobhal S."/>
            <person name="Alvarez A."/>
            <person name="Arif M."/>
        </authorList>
    </citation>
    <scope>NUCLEOTIDE SEQUENCE [LARGE SCALE GENOMIC DNA]</scope>
    <source>
        <strain evidence="2 3">A5588</strain>
    </source>
</reference>
<keyword evidence="3" id="KW-1185">Reference proteome</keyword>
<evidence type="ECO:0000256" key="1">
    <source>
        <dbReference type="SAM" id="MobiDB-lite"/>
    </source>
</evidence>
<proteinExistence type="predicted"/>
<dbReference type="EMBL" id="CP115543">
    <property type="protein sequence ID" value="WNH47129.1"/>
    <property type="molecule type" value="Genomic_DNA"/>
</dbReference>
<name>A0ABY9Y9T1_9GAMM</name>
<evidence type="ECO:0008006" key="4">
    <source>
        <dbReference type="Google" id="ProtNLM"/>
    </source>
</evidence>
<gene>
    <name evidence="2" type="ORF">PDM28_10435</name>
</gene>
<dbReference type="RefSeq" id="WP_311181907.1">
    <property type="nucleotide sequence ID" value="NZ_CP115543.1"/>
</dbReference>
<dbReference type="Proteomes" id="UP001305421">
    <property type="component" value="Chromosome"/>
</dbReference>
<dbReference type="InterPro" id="IPR011990">
    <property type="entry name" value="TPR-like_helical_dom_sf"/>
</dbReference>
<organism evidence="2 3">
    <name type="scientific">Stenotrophomonas aracearum</name>
    <dbReference type="NCBI Taxonomy" id="3003272"/>
    <lineage>
        <taxon>Bacteria</taxon>
        <taxon>Pseudomonadati</taxon>
        <taxon>Pseudomonadota</taxon>
        <taxon>Gammaproteobacteria</taxon>
        <taxon>Lysobacterales</taxon>
        <taxon>Lysobacteraceae</taxon>
        <taxon>Stenotrophomonas</taxon>
    </lineage>
</organism>
<feature type="region of interest" description="Disordered" evidence="1">
    <location>
        <begin position="281"/>
        <end position="300"/>
    </location>
</feature>
<evidence type="ECO:0000313" key="3">
    <source>
        <dbReference type="Proteomes" id="UP001305421"/>
    </source>
</evidence>
<protein>
    <recommendedName>
        <fullName evidence="4">Sel1 repeat family protein</fullName>
    </recommendedName>
</protein>
<sequence length="300" mass="32103">MDALCAAMPLLADQCERMKLGQLTSTALALCIALLAGCADDSIPAPSAGQVRKAAAVQSNPASAAEGMDRAAKAQNRNLRNGITTRSLTGRAYTFIDMGGVPDGDAASVVRDLSSAALGGEAKASYAIHLKLRECAGMMKRFDKEGASAVRQATYENCRSLSAEHYDSASEWLSLAAEQGHVGAQLLYVSDPEATLGSPADMLRDPDAIKQYKATAMKYLKAASSDGSIDALIHLGDAYRIGVLADQDLVAAYAYYQVAARVEPRFVSSTRMEEIRKRLTPQELQHSHTKGKMIHDECCR</sequence>
<dbReference type="Gene3D" id="1.25.40.10">
    <property type="entry name" value="Tetratricopeptide repeat domain"/>
    <property type="match status" value="1"/>
</dbReference>
<accession>A0ABY9Y9T1</accession>
<dbReference type="SUPFAM" id="SSF81901">
    <property type="entry name" value="HCP-like"/>
    <property type="match status" value="1"/>
</dbReference>
<evidence type="ECO:0000313" key="2">
    <source>
        <dbReference type="EMBL" id="WNH47129.1"/>
    </source>
</evidence>